<protein>
    <submittedName>
        <fullName evidence="1">Uncharacterized protein</fullName>
    </submittedName>
</protein>
<proteinExistence type="predicted"/>
<dbReference type="Proteomes" id="UP001174934">
    <property type="component" value="Unassembled WGS sequence"/>
</dbReference>
<evidence type="ECO:0000313" key="1">
    <source>
        <dbReference type="EMBL" id="KAK0625207.1"/>
    </source>
</evidence>
<reference evidence="1" key="1">
    <citation type="submission" date="2023-06" db="EMBL/GenBank/DDBJ databases">
        <title>Genome-scale phylogeny and comparative genomics of the fungal order Sordariales.</title>
        <authorList>
            <consortium name="Lawrence Berkeley National Laboratory"/>
            <person name="Hensen N."/>
            <person name="Bonometti L."/>
            <person name="Westerberg I."/>
            <person name="Brannstrom I.O."/>
            <person name="Guillou S."/>
            <person name="Cros-Aarteil S."/>
            <person name="Calhoun S."/>
            <person name="Haridas S."/>
            <person name="Kuo A."/>
            <person name="Mondo S."/>
            <person name="Pangilinan J."/>
            <person name="Riley R."/>
            <person name="LaButti K."/>
            <person name="Andreopoulos B."/>
            <person name="Lipzen A."/>
            <person name="Chen C."/>
            <person name="Yanf M."/>
            <person name="Daum C."/>
            <person name="Ng V."/>
            <person name="Clum A."/>
            <person name="Steindorff A."/>
            <person name="Ohm R."/>
            <person name="Martin F."/>
            <person name="Silar P."/>
            <person name="Natvig D."/>
            <person name="Lalanne C."/>
            <person name="Gautier V."/>
            <person name="Ament-velasquez S.L."/>
            <person name="Kruys A."/>
            <person name="Hutchinson M.I."/>
            <person name="Powell A.J."/>
            <person name="Barry K."/>
            <person name="Miller A.N."/>
            <person name="Grigoriev I.V."/>
            <person name="Debuchy R."/>
            <person name="Gladieux P."/>
            <person name="Thoren M.H."/>
            <person name="Johannesson H."/>
        </authorList>
    </citation>
    <scope>NUCLEOTIDE SEQUENCE</scope>
    <source>
        <strain evidence="1">SMH3391-2</strain>
    </source>
</reference>
<sequence length="237" mass="26296">MLAASIVCQITSAREAKTYGVQIDTGPPFCLLAGWLAAPLPSTPCPLPYSPGRCVSVCDCVCGVRIYTVCTAAYAGSSSSPARRLLIGPDWAGGAHCADRQRALVLFCHTPYPSLCCTFHVFFFFWCLLLFRPPSIRSRPLQFRIRLRTSDIEKISDWTRLGCRSYHWAMEDGPCYIRQTPLHPPFKVRRLVVCTQYTHSAKATPRGPLFSHPERFGSDGGVCLAGREMDKCVCRVG</sequence>
<evidence type="ECO:0000313" key="2">
    <source>
        <dbReference type="Proteomes" id="UP001174934"/>
    </source>
</evidence>
<comment type="caution">
    <text evidence="1">The sequence shown here is derived from an EMBL/GenBank/DDBJ whole genome shotgun (WGS) entry which is preliminary data.</text>
</comment>
<keyword evidence="2" id="KW-1185">Reference proteome</keyword>
<accession>A0AA40C4X2</accession>
<gene>
    <name evidence="1" type="ORF">B0T17DRAFT_265435</name>
</gene>
<dbReference type="EMBL" id="JAULSR010000003">
    <property type="protein sequence ID" value="KAK0625207.1"/>
    <property type="molecule type" value="Genomic_DNA"/>
</dbReference>
<organism evidence="1 2">
    <name type="scientific">Bombardia bombarda</name>
    <dbReference type="NCBI Taxonomy" id="252184"/>
    <lineage>
        <taxon>Eukaryota</taxon>
        <taxon>Fungi</taxon>
        <taxon>Dikarya</taxon>
        <taxon>Ascomycota</taxon>
        <taxon>Pezizomycotina</taxon>
        <taxon>Sordariomycetes</taxon>
        <taxon>Sordariomycetidae</taxon>
        <taxon>Sordariales</taxon>
        <taxon>Lasiosphaeriaceae</taxon>
        <taxon>Bombardia</taxon>
    </lineage>
</organism>
<name>A0AA40C4X2_9PEZI</name>
<dbReference type="AlphaFoldDB" id="A0AA40C4X2"/>